<dbReference type="SFLD" id="SFLDS00019">
    <property type="entry name" value="Glutathione_Transferase_(cytos"/>
    <property type="match status" value="1"/>
</dbReference>
<dbReference type="SUPFAM" id="SSF47616">
    <property type="entry name" value="GST C-terminal domain-like"/>
    <property type="match status" value="1"/>
</dbReference>
<reference evidence="4 5" key="1">
    <citation type="submission" date="2024-08" db="EMBL/GenBank/DDBJ databases">
        <authorList>
            <person name="Lu H."/>
        </authorList>
    </citation>
    <scope>NUCLEOTIDE SEQUENCE [LARGE SCALE GENOMIC DNA]</scope>
    <source>
        <strain evidence="4 5">BYS78W</strain>
    </source>
</reference>
<dbReference type="EC" id="5.2.1.2" evidence="4"/>
<dbReference type="NCBIfam" id="TIGR01262">
    <property type="entry name" value="maiA"/>
    <property type="match status" value="1"/>
</dbReference>
<dbReference type="InterPro" id="IPR040079">
    <property type="entry name" value="Glutathione_S-Trfase"/>
</dbReference>
<feature type="domain" description="GST N-terminal" evidence="2">
    <location>
        <begin position="1"/>
        <end position="81"/>
    </location>
</feature>
<dbReference type="SUPFAM" id="SSF52833">
    <property type="entry name" value="Thioredoxin-like"/>
    <property type="match status" value="1"/>
</dbReference>
<comment type="similarity">
    <text evidence="1">Belongs to the GST superfamily. Zeta family.</text>
</comment>
<proteinExistence type="inferred from homology"/>
<keyword evidence="5" id="KW-1185">Reference proteome</keyword>
<dbReference type="RefSeq" id="WP_394409087.1">
    <property type="nucleotide sequence ID" value="NZ_JBIGIC010000004.1"/>
</dbReference>
<evidence type="ECO:0000259" key="2">
    <source>
        <dbReference type="PROSITE" id="PS50404"/>
    </source>
</evidence>
<protein>
    <submittedName>
        <fullName evidence="4">Maleylacetoacetate isomerase</fullName>
        <ecNumber evidence="4">5.2.1.2</ecNumber>
    </submittedName>
</protein>
<dbReference type="InterPro" id="IPR034330">
    <property type="entry name" value="GST_Zeta_C"/>
</dbReference>
<dbReference type="InterPro" id="IPR004045">
    <property type="entry name" value="Glutathione_S-Trfase_N"/>
</dbReference>
<keyword evidence="4" id="KW-0413">Isomerase</keyword>
<dbReference type="InterPro" id="IPR036249">
    <property type="entry name" value="Thioredoxin-like_sf"/>
</dbReference>
<dbReference type="CDD" id="cd03042">
    <property type="entry name" value="GST_N_Zeta"/>
    <property type="match status" value="1"/>
</dbReference>
<gene>
    <name evidence="4" type="primary">maiA</name>
    <name evidence="4" type="ORF">ACG04R_10170</name>
</gene>
<dbReference type="GO" id="GO:0016034">
    <property type="term" value="F:maleylacetoacetate isomerase activity"/>
    <property type="evidence" value="ECO:0007669"/>
    <property type="project" value="UniProtKB-EC"/>
</dbReference>
<dbReference type="PROSITE" id="PS50405">
    <property type="entry name" value="GST_CTER"/>
    <property type="match status" value="1"/>
</dbReference>
<dbReference type="CDD" id="cd03191">
    <property type="entry name" value="GST_C_Zeta"/>
    <property type="match status" value="1"/>
</dbReference>
<dbReference type="InterPro" id="IPR010987">
    <property type="entry name" value="Glutathione-S-Trfase_C-like"/>
</dbReference>
<dbReference type="PANTHER" id="PTHR42673">
    <property type="entry name" value="MALEYLACETOACETATE ISOMERASE"/>
    <property type="match status" value="1"/>
</dbReference>
<organism evidence="4 5">
    <name type="scientific">Pelomonas candidula</name>
    <dbReference type="NCBI Taxonomy" id="3299025"/>
    <lineage>
        <taxon>Bacteria</taxon>
        <taxon>Pseudomonadati</taxon>
        <taxon>Pseudomonadota</taxon>
        <taxon>Betaproteobacteria</taxon>
        <taxon>Burkholderiales</taxon>
        <taxon>Sphaerotilaceae</taxon>
        <taxon>Roseateles</taxon>
    </lineage>
</organism>
<dbReference type="PANTHER" id="PTHR42673:SF4">
    <property type="entry name" value="MALEYLACETOACETATE ISOMERASE"/>
    <property type="match status" value="1"/>
</dbReference>
<dbReference type="InterPro" id="IPR036282">
    <property type="entry name" value="Glutathione-S-Trfase_C_sf"/>
</dbReference>
<feature type="domain" description="GST C-terminal" evidence="3">
    <location>
        <begin position="86"/>
        <end position="211"/>
    </location>
</feature>
<evidence type="ECO:0000259" key="3">
    <source>
        <dbReference type="PROSITE" id="PS50405"/>
    </source>
</evidence>
<name>A0ABW7HAV3_9BURK</name>
<dbReference type="Pfam" id="PF02798">
    <property type="entry name" value="GST_N"/>
    <property type="match status" value="1"/>
</dbReference>
<dbReference type="Gene3D" id="1.20.1050.10">
    <property type="match status" value="1"/>
</dbReference>
<dbReference type="Gene3D" id="3.40.30.10">
    <property type="entry name" value="Glutaredoxin"/>
    <property type="match status" value="1"/>
</dbReference>
<dbReference type="InterPro" id="IPR034333">
    <property type="entry name" value="GST_Zeta_N"/>
</dbReference>
<evidence type="ECO:0000313" key="5">
    <source>
        <dbReference type="Proteomes" id="UP001606134"/>
    </source>
</evidence>
<evidence type="ECO:0000313" key="4">
    <source>
        <dbReference type="EMBL" id="MFG6487039.1"/>
    </source>
</evidence>
<sequence length="211" mass="23463">MKLYNYFRSSASWRVRIGLALKGLDYDCASIHLAKNEQFAEPFANQQVSHLVPALVLDDGHWLSQSMAILEYLDEAHPEPPLLPRDPLARAQVRALAQDIGCDIHPLNNLRVLRYLKNDLGQDQGTVDRWYRHWIATGLAIVEQRLVATAGQFSFGDTPGLADCLLVPQVYNAQRFECPLEAYPTVLRVNAACLALPAFAGTHPDTCPDAA</sequence>
<dbReference type="SFLD" id="SFLDG00358">
    <property type="entry name" value="Main_(cytGST)"/>
    <property type="match status" value="1"/>
</dbReference>
<evidence type="ECO:0000256" key="1">
    <source>
        <dbReference type="ARBA" id="ARBA00010007"/>
    </source>
</evidence>
<dbReference type="InterPro" id="IPR005955">
    <property type="entry name" value="GST_Zeta"/>
</dbReference>
<dbReference type="EMBL" id="JBIGIC010000004">
    <property type="protein sequence ID" value="MFG6487039.1"/>
    <property type="molecule type" value="Genomic_DNA"/>
</dbReference>
<dbReference type="Proteomes" id="UP001606134">
    <property type="component" value="Unassembled WGS sequence"/>
</dbReference>
<dbReference type="PROSITE" id="PS50404">
    <property type="entry name" value="GST_NTER"/>
    <property type="match status" value="1"/>
</dbReference>
<comment type="caution">
    <text evidence="4">The sequence shown here is derived from an EMBL/GenBank/DDBJ whole genome shotgun (WGS) entry which is preliminary data.</text>
</comment>
<accession>A0ABW7HAV3</accession>